<organism evidence="1 2">
    <name type="scientific">Cotonvirus japonicus</name>
    <dbReference type="NCBI Taxonomy" id="2811091"/>
    <lineage>
        <taxon>Viruses</taxon>
        <taxon>Varidnaviria</taxon>
        <taxon>Bamfordvirae</taxon>
        <taxon>Nucleocytoviricota</taxon>
        <taxon>Megaviricetes</taxon>
        <taxon>Imitervirales</taxon>
        <taxon>Mimiviridae</taxon>
        <taxon>Megamimivirinae</taxon>
        <taxon>Cotonvirus</taxon>
        <taxon>Cotonvirus japonicum</taxon>
    </lineage>
</organism>
<accession>A0ABM7NTX4</accession>
<dbReference type="Proteomes" id="UP001321479">
    <property type="component" value="Segment"/>
</dbReference>
<reference evidence="1 2" key="1">
    <citation type="submission" date="2021-02" db="EMBL/GenBank/DDBJ databases">
        <title>Cotonvirus japonicus, which uses Golgi apparatus of host cells for its virion factory, phylogenetically links tailed tupanvirus and icosahedral mimivirus.</title>
        <authorList>
            <person name="Takahashi H."/>
            <person name="Fukaya S."/>
            <person name="Song C."/>
            <person name="Murata K."/>
            <person name="Takemura M."/>
        </authorList>
    </citation>
    <scope>NUCLEOTIDE SEQUENCE [LARGE SCALE GENOMIC DNA]</scope>
</reference>
<name>A0ABM7NTX4_9VIRU</name>
<proteinExistence type="predicted"/>
<keyword evidence="2" id="KW-1185">Reference proteome</keyword>
<evidence type="ECO:0000313" key="1">
    <source>
        <dbReference type="EMBL" id="BCS83630.1"/>
    </source>
</evidence>
<protein>
    <submittedName>
        <fullName evidence="1">Uncharacterized protein</fullName>
    </submittedName>
</protein>
<evidence type="ECO:0000313" key="2">
    <source>
        <dbReference type="Proteomes" id="UP001321479"/>
    </source>
</evidence>
<dbReference type="InterPro" id="IPR036620">
    <property type="entry name" value="MC1_sf"/>
</dbReference>
<dbReference type="GeneID" id="80558835"/>
<dbReference type="SUPFAM" id="SSF102875">
    <property type="entry name" value="Chromosomal protein MC1"/>
    <property type="match status" value="1"/>
</dbReference>
<sequence length="71" mass="8206">MENQKTYELVDSETGENLGKYFVGNKPEQAAYKAYCYLINNGTKMDNNCVKICIRDVKNPEDLLVFNIEKH</sequence>
<dbReference type="EMBL" id="AP024483">
    <property type="protein sequence ID" value="BCS83630.1"/>
    <property type="molecule type" value="Genomic_DNA"/>
</dbReference>
<dbReference type="RefSeq" id="YP_010842238.1">
    <property type="nucleotide sequence ID" value="NC_079139.1"/>
</dbReference>